<feature type="compositionally biased region" description="Low complexity" evidence="1">
    <location>
        <begin position="624"/>
        <end position="636"/>
    </location>
</feature>
<evidence type="ECO:0000313" key="2">
    <source>
        <dbReference type="EMBL" id="CBZ28941.1"/>
    </source>
</evidence>
<dbReference type="InterPro" id="IPR011989">
    <property type="entry name" value="ARM-like"/>
</dbReference>
<reference evidence="2 3" key="1">
    <citation type="journal article" date="2011" name="Genome Res.">
        <title>Chromosome and gene copy number variation allow major structural change between species and strains of Leishmania.</title>
        <authorList>
            <person name="Rogers M.B."/>
            <person name="Hilley J.D."/>
            <person name="Dickens N.J."/>
            <person name="Wilkes J."/>
            <person name="Bates P.A."/>
            <person name="Depledge D.P."/>
            <person name="Harris D."/>
            <person name="Her Y."/>
            <person name="Herzyk P."/>
            <person name="Imamura H."/>
            <person name="Otto T.D."/>
            <person name="Sanders M."/>
            <person name="Seeger K."/>
            <person name="Dujardin J.C."/>
            <person name="Berriman M."/>
            <person name="Smith D.F."/>
            <person name="Hertz-Fowler C."/>
            <person name="Mottram J.C."/>
        </authorList>
    </citation>
    <scope>NUCLEOTIDE SEQUENCE [LARGE SCALE GENOMIC DNA]</scope>
    <source>
        <strain evidence="2 3">MHOM/GT/2001/U1103</strain>
    </source>
</reference>
<dbReference type="Gene3D" id="1.25.10.10">
    <property type="entry name" value="Leucine-rich Repeat Variant"/>
    <property type="match status" value="1"/>
</dbReference>
<dbReference type="OMA" id="VNFDRQH"/>
<dbReference type="VEuPathDB" id="TriTrypDB:LmxM.29.2640"/>
<evidence type="ECO:0000313" key="3">
    <source>
        <dbReference type="Proteomes" id="UP000007259"/>
    </source>
</evidence>
<organism evidence="2 3">
    <name type="scientific">Leishmania mexicana (strain MHOM/GT/2001/U1103)</name>
    <dbReference type="NCBI Taxonomy" id="929439"/>
    <lineage>
        <taxon>Eukaryota</taxon>
        <taxon>Discoba</taxon>
        <taxon>Euglenozoa</taxon>
        <taxon>Kinetoplastea</taxon>
        <taxon>Metakinetoplastina</taxon>
        <taxon>Trypanosomatida</taxon>
        <taxon>Trypanosomatidae</taxon>
        <taxon>Leishmaniinae</taxon>
        <taxon>Leishmania</taxon>
    </lineage>
</organism>
<evidence type="ECO:0000256" key="1">
    <source>
        <dbReference type="SAM" id="MobiDB-lite"/>
    </source>
</evidence>
<dbReference type="Proteomes" id="UP000007259">
    <property type="component" value="Chromosome 29"/>
</dbReference>
<feature type="region of interest" description="Disordered" evidence="1">
    <location>
        <begin position="532"/>
        <end position="578"/>
    </location>
</feature>
<feature type="region of interest" description="Disordered" evidence="1">
    <location>
        <begin position="622"/>
        <end position="653"/>
    </location>
</feature>
<proteinExistence type="predicted"/>
<gene>
    <name evidence="2" type="ORF">LMXM_29_2640</name>
</gene>
<dbReference type="OrthoDB" id="248222at2759"/>
<protein>
    <submittedName>
        <fullName evidence="2">Uncharacterized protein</fullName>
    </submittedName>
</protein>
<name>E9B135_LEIMU</name>
<dbReference type="RefSeq" id="XP_003877406.1">
    <property type="nucleotide sequence ID" value="XM_003877357.1"/>
</dbReference>
<accession>E9B135</accession>
<dbReference type="PhylomeDB" id="E9B135"/>
<dbReference type="EMBL" id="FR799582">
    <property type="protein sequence ID" value="CBZ28941.1"/>
    <property type="molecule type" value="Genomic_DNA"/>
</dbReference>
<dbReference type="KEGG" id="lmi:LMXM_29_2640"/>
<sequence>MDVDTLLTRQMELHTSLRQPPKRPQDLVQLMDMMRNYKHFFGSLRTLAERSSVEPETVFQAFMHISVGGTVNFDRQHQDGAVPMHQAKVLPRTKAIELAPRLCKELPNPELMVYVGLSRDLRNTLRVKVEDGNDLKTAEKSVCEAVEYLNFINSRAHHNTEKLYALYMAEDPNSLSSLLGDGESSMAASGATFQDTFSSTTLSMQLPTLGNDGAPLENEQTALPSPLSSFIPELKKQCAAASDVSSVSGGATKRLKASQVLLDWIATVPAEYFAQHAEGIVGAVSSTLALLAAEKRSALCRLGCDIIIMLMQRLSPEPVFIEDVHRGTCSASPATFSGALSNWVSSLAKGIYVTIAAISSATDAALRAIAIQSHGHLNVVRTLLTALSGGAQTELRRKCLGYLALCVVAAHQKFPERVRELVHLLGPVAVKYVANGDSPSRKMARALCSVLRVLAPATSPRGSDRLLHIADERIEVLVQQERPQVEPAVLGGPQELENLLFEADTFVSSIRSTFSAGSQRSLLCGIRGRGRQGSFGADRSALQRDAATTDRGVRGRQNKLGATDAGATAGSKPSTKHSEGITAAALAELRVTARSPTCQHTTACAVPHGRATAEVQVPTRSAVGRRSLSPSGGLSPTSNVVAGQARTRKVSSHRAKMRLGSVYDAEAFLGSHNATPTSAAKRSAAEESPHRCVVSRNTLATHAPPLESGTGGHESGAGHVTAVTAGSNGGHQPILPTLTSARRRTPHADRIAAVEEGVLPPPRGAAVLSSDRLVPLSLRNHVGHDGEAACRGLVSPSCSSGSAAAGPNVPRISQSLRRKIEENKGSLGL</sequence>
<dbReference type="AlphaFoldDB" id="E9B135"/>
<keyword evidence="3" id="KW-1185">Reference proteome</keyword>
<dbReference type="GeneID" id="13451510"/>